<comment type="similarity">
    <text evidence="2 7">Belongs to the ATG22 family.</text>
</comment>
<dbReference type="AlphaFoldDB" id="A0A397SU28"/>
<evidence type="ECO:0000256" key="4">
    <source>
        <dbReference type="ARBA" id="ARBA00022692"/>
    </source>
</evidence>
<gene>
    <name evidence="8" type="ORF">C1645_876569</name>
</gene>
<dbReference type="OrthoDB" id="192733at2759"/>
<dbReference type="InterPro" id="IPR036259">
    <property type="entry name" value="MFS_trans_sf"/>
</dbReference>
<keyword evidence="7" id="KW-0926">Vacuole</keyword>
<dbReference type="GO" id="GO:0006914">
    <property type="term" value="P:autophagy"/>
    <property type="evidence" value="ECO:0007669"/>
    <property type="project" value="UniProtKB-KW"/>
</dbReference>
<keyword evidence="9" id="KW-1185">Reference proteome</keyword>
<evidence type="ECO:0000256" key="6">
    <source>
        <dbReference type="ARBA" id="ARBA00023136"/>
    </source>
</evidence>
<keyword evidence="7" id="KW-0029">Amino-acid transport</keyword>
<keyword evidence="7" id="KW-0072">Autophagy</keyword>
<keyword evidence="6 7" id="KW-0472">Membrane</keyword>
<dbReference type="PANTHER" id="PTHR23519">
    <property type="entry name" value="AUTOPHAGY-RELATED PROTEIN 22"/>
    <property type="match status" value="1"/>
</dbReference>
<reference evidence="8 9" key="1">
    <citation type="submission" date="2018-06" db="EMBL/GenBank/DDBJ databases">
        <title>Comparative genomics reveals the genomic features of Rhizophagus irregularis, R. cerebriforme, R. diaphanum and Gigaspora rosea, and their symbiotic lifestyle signature.</title>
        <authorList>
            <person name="Morin E."/>
            <person name="San Clemente H."/>
            <person name="Chen E.C.H."/>
            <person name="De La Providencia I."/>
            <person name="Hainaut M."/>
            <person name="Kuo A."/>
            <person name="Kohler A."/>
            <person name="Murat C."/>
            <person name="Tang N."/>
            <person name="Roy S."/>
            <person name="Loubradou J."/>
            <person name="Henrissat B."/>
            <person name="Grigoriev I.V."/>
            <person name="Corradi N."/>
            <person name="Roux C."/>
            <person name="Martin F.M."/>
        </authorList>
    </citation>
    <scope>NUCLEOTIDE SEQUENCE [LARGE SCALE GENOMIC DNA]</scope>
    <source>
        <strain evidence="8 9">DAOM 227022</strain>
    </source>
</reference>
<evidence type="ECO:0000313" key="9">
    <source>
        <dbReference type="Proteomes" id="UP000265703"/>
    </source>
</evidence>
<dbReference type="PANTHER" id="PTHR23519:SF1">
    <property type="entry name" value="AUTOPHAGY-RELATED PROTEIN 22"/>
    <property type="match status" value="1"/>
</dbReference>
<dbReference type="Pfam" id="PF11700">
    <property type="entry name" value="ATG22"/>
    <property type="match status" value="1"/>
</dbReference>
<comment type="caution">
    <text evidence="7">Lacks conserved residue(s) required for the propagation of feature annotation.</text>
</comment>
<keyword evidence="4 7" id="KW-0812">Transmembrane</keyword>
<feature type="non-terminal residue" evidence="8">
    <location>
        <position position="139"/>
    </location>
</feature>
<dbReference type="InterPro" id="IPR024671">
    <property type="entry name" value="Atg22-like"/>
</dbReference>
<evidence type="ECO:0000256" key="7">
    <source>
        <dbReference type="RuleBase" id="RU363073"/>
    </source>
</evidence>
<dbReference type="Proteomes" id="UP000265703">
    <property type="component" value="Unassembled WGS sequence"/>
</dbReference>
<dbReference type="EMBL" id="QKYT01000210">
    <property type="protein sequence ID" value="RIA89680.1"/>
    <property type="molecule type" value="Genomic_DNA"/>
</dbReference>
<keyword evidence="3 7" id="KW-0813">Transport</keyword>
<feature type="transmembrane region" description="Helical" evidence="7">
    <location>
        <begin position="110"/>
        <end position="129"/>
    </location>
</feature>
<proteinExistence type="inferred from homology"/>
<dbReference type="InterPro" id="IPR050495">
    <property type="entry name" value="ATG22/LtaA_families"/>
</dbReference>
<comment type="caution">
    <text evidence="8">The sequence shown here is derived from an EMBL/GenBank/DDBJ whole genome shotgun (WGS) entry which is preliminary data.</text>
</comment>
<evidence type="ECO:0000313" key="8">
    <source>
        <dbReference type="EMBL" id="RIA89680.1"/>
    </source>
</evidence>
<dbReference type="SUPFAM" id="SSF103473">
    <property type="entry name" value="MFS general substrate transporter"/>
    <property type="match status" value="1"/>
</dbReference>
<dbReference type="GO" id="GO:0012505">
    <property type="term" value="C:endomembrane system"/>
    <property type="evidence" value="ECO:0007669"/>
    <property type="project" value="UniProtKB-SubCell"/>
</dbReference>
<evidence type="ECO:0000256" key="1">
    <source>
        <dbReference type="ARBA" id="ARBA00004127"/>
    </source>
</evidence>
<dbReference type="STRING" id="658196.A0A397SU28"/>
<keyword evidence="5 7" id="KW-1133">Transmembrane helix</keyword>
<comment type="subcellular location">
    <subcellularLocation>
        <location evidence="1">Endomembrane system</location>
        <topology evidence="1">Multi-pass membrane protein</topology>
    </subcellularLocation>
    <subcellularLocation>
        <location evidence="7">Vacuole membrane</location>
        <topology evidence="7">Multi-pass membrane protein</topology>
    </subcellularLocation>
</comment>
<evidence type="ECO:0000256" key="5">
    <source>
        <dbReference type="ARBA" id="ARBA00022989"/>
    </source>
</evidence>
<feature type="transmembrane region" description="Helical" evidence="7">
    <location>
        <begin position="78"/>
        <end position="103"/>
    </location>
</feature>
<dbReference type="GO" id="GO:0005774">
    <property type="term" value="C:vacuolar membrane"/>
    <property type="evidence" value="ECO:0007669"/>
    <property type="project" value="UniProtKB-SubCell"/>
</dbReference>
<comment type="function">
    <text evidence="7">Vacuolar effluxer which mediate the efflux of amino acids resulting from autophagic degradation. The release of autophagic amino acids allows the maintenance of protein synthesis and viability during nitrogen starvation.</text>
</comment>
<protein>
    <recommendedName>
        <fullName evidence="7">Autophagy-related protein</fullName>
    </recommendedName>
</protein>
<organism evidence="8 9">
    <name type="scientific">Glomus cerebriforme</name>
    <dbReference type="NCBI Taxonomy" id="658196"/>
    <lineage>
        <taxon>Eukaryota</taxon>
        <taxon>Fungi</taxon>
        <taxon>Fungi incertae sedis</taxon>
        <taxon>Mucoromycota</taxon>
        <taxon>Glomeromycotina</taxon>
        <taxon>Glomeromycetes</taxon>
        <taxon>Glomerales</taxon>
        <taxon>Glomeraceae</taxon>
        <taxon>Glomus</taxon>
    </lineage>
</organism>
<evidence type="ECO:0000256" key="2">
    <source>
        <dbReference type="ARBA" id="ARBA00006978"/>
    </source>
</evidence>
<name>A0A397SU28_9GLOM</name>
<accession>A0A397SU28</accession>
<sequence>MSNEELTKRELYAWYLTSTAIEPYVIAVLSVFIPVILETYSSLAGFKLEDRNVPCDIGIEDYKCVTKFGFWYVDSTSYSFYIIALSVFAQCFVYIGCGALADYGNNRKKMLLGFSYAGALFVIGFILVLNPNMYWLAGL</sequence>
<dbReference type="GO" id="GO:0006865">
    <property type="term" value="P:amino acid transport"/>
    <property type="evidence" value="ECO:0007669"/>
    <property type="project" value="UniProtKB-KW"/>
</dbReference>
<evidence type="ECO:0000256" key="3">
    <source>
        <dbReference type="ARBA" id="ARBA00022448"/>
    </source>
</evidence>
<feature type="transmembrane region" description="Helical" evidence="7">
    <location>
        <begin position="12"/>
        <end position="37"/>
    </location>
</feature>